<keyword evidence="2" id="KW-1185">Reference proteome</keyword>
<organism evidence="1 2">
    <name type="scientific">Streptomyces pseudovenezuelae</name>
    <dbReference type="NCBI Taxonomy" id="67350"/>
    <lineage>
        <taxon>Bacteria</taxon>
        <taxon>Bacillati</taxon>
        <taxon>Actinomycetota</taxon>
        <taxon>Actinomycetes</taxon>
        <taxon>Kitasatosporales</taxon>
        <taxon>Streptomycetaceae</taxon>
        <taxon>Streptomyces</taxon>
        <taxon>Streptomyces aurantiacus group</taxon>
    </lineage>
</organism>
<accession>A0ABT6LED5</accession>
<name>A0ABT6LED5_9ACTN</name>
<dbReference type="Pfam" id="PF05954">
    <property type="entry name" value="Phage_GPD"/>
    <property type="match status" value="1"/>
</dbReference>
<protein>
    <submittedName>
        <fullName evidence="1">Phage protein D</fullName>
    </submittedName>
</protein>
<comment type="caution">
    <text evidence="1">The sequence shown here is derived from an EMBL/GenBank/DDBJ whole genome shotgun (WGS) entry which is preliminary data.</text>
</comment>
<proteinExistence type="predicted"/>
<reference evidence="1 2" key="1">
    <citation type="submission" date="2023-04" db="EMBL/GenBank/DDBJ databases">
        <title>Forest soil microbial communities from Buena Vista Peninsula, Colon Province, Panama.</title>
        <authorList>
            <person name="Bouskill N."/>
        </authorList>
    </citation>
    <scope>NUCLEOTIDE SEQUENCE [LARGE SCALE GENOMIC DNA]</scope>
    <source>
        <strain evidence="1 2">GGS1</strain>
    </source>
</reference>
<dbReference type="Proteomes" id="UP001160499">
    <property type="component" value="Unassembled WGS sequence"/>
</dbReference>
<evidence type="ECO:0000313" key="2">
    <source>
        <dbReference type="Proteomes" id="UP001160499"/>
    </source>
</evidence>
<dbReference type="RefSeq" id="WP_280875337.1">
    <property type="nucleotide sequence ID" value="NZ_JARXVH010000002.1"/>
</dbReference>
<dbReference type="SUPFAM" id="SSF69279">
    <property type="entry name" value="Phage tail proteins"/>
    <property type="match status" value="1"/>
</dbReference>
<evidence type="ECO:0000313" key="1">
    <source>
        <dbReference type="EMBL" id="MDH6214285.1"/>
    </source>
</evidence>
<sequence>MQNDHLLIEIDGAEASDLKCDLIGLDIELDEELAGMFRMTLALRLRADGSWTHLDDGRFALWRKVAVTAGLKDDARKLLTAYITHVRPEFGPGMEQCRLEVWGMDGSVLMDRTDVLKAWPNMKDSDIAALVFQKAKLTPQVADTTVVHNEEISTIVQRETDIRFLKRLALRNGYECFVDGGTGYFRPPDLGGTVQAPLNIHAGARTNVNKFSLEVNALAPADVTMSALDHATGGPLEAVSRPGHEPALGARRPADALPGGMRPGQVRVARAVATGGHEMESICQALHDRGEWFVSGEGEVAANQYGAVLLPRRTVVVNGVGATHSGTYYVTHVTHRFRENSYNQHFRVKRNALTAARAGVGLPGGVR</sequence>
<dbReference type="EMBL" id="JARXVH010000002">
    <property type="protein sequence ID" value="MDH6214285.1"/>
    <property type="molecule type" value="Genomic_DNA"/>
</dbReference>
<gene>
    <name evidence="1" type="ORF">M2283_001568</name>
</gene>